<reference evidence="3" key="1">
    <citation type="submission" date="2016-05" db="EMBL/GenBank/DDBJ databases">
        <authorList>
            <person name="Lavstsen T."/>
            <person name="Jespersen J.S."/>
        </authorList>
    </citation>
    <scope>NUCLEOTIDE SEQUENCE [LARGE SCALE GENOMIC DNA]</scope>
</reference>
<dbReference type="VEuPathDB" id="PlasmoDB:PmUG01_12045900"/>
<name>A0A1A8W9B2_PLAMA</name>
<proteinExistence type="predicted"/>
<reference evidence="4 6" key="3">
    <citation type="submission" date="2016-06" db="EMBL/GenBank/DDBJ databases">
        <authorList>
            <consortium name="Pathogen Informatics"/>
        </authorList>
    </citation>
    <scope>NUCLEOTIDE SEQUENCE [LARGE SCALE GENOMIC DNA]</scope>
</reference>
<dbReference type="InterPro" id="IPR000228">
    <property type="entry name" value="RNA3'_term_phos_cyc"/>
</dbReference>
<dbReference type="OMA" id="FFMNNLK"/>
<dbReference type="GO" id="GO:0005730">
    <property type="term" value="C:nucleolus"/>
    <property type="evidence" value="ECO:0007669"/>
    <property type="project" value="TreeGrafter"/>
</dbReference>
<dbReference type="InterPro" id="IPR013791">
    <property type="entry name" value="RNA3'-term_phos_cycl_insert"/>
</dbReference>
<protein>
    <submittedName>
        <fullName evidence="3">RNA 3'-terminal phosphate cyclase-like protein, putative</fullName>
    </submittedName>
</protein>
<keyword evidence="6" id="KW-1185">Reference proteome</keyword>
<dbReference type="KEGG" id="pmal:PMUG01_12045900"/>
<accession>A0A1A8W9B2</accession>
<dbReference type="InterPro" id="IPR013792">
    <property type="entry name" value="RNA3'P_cycl/enolpyr_Trfase_a/b"/>
</dbReference>
<dbReference type="Pfam" id="PF01137">
    <property type="entry name" value="RTC"/>
    <property type="match status" value="1"/>
</dbReference>
<dbReference type="SUPFAM" id="SSF55205">
    <property type="entry name" value="EPT/RTPC-like"/>
    <property type="match status" value="1"/>
</dbReference>
<evidence type="ECO:0000259" key="2">
    <source>
        <dbReference type="Pfam" id="PF05189"/>
    </source>
</evidence>
<gene>
    <name evidence="4" type="primary">RCL1</name>
    <name evidence="3" type="ORF">PMALA_022110</name>
    <name evidence="4" type="ORF">PMUG01_12045900</name>
</gene>
<dbReference type="RefSeq" id="XP_028863140.1">
    <property type="nucleotide sequence ID" value="XM_029006674.1"/>
</dbReference>
<dbReference type="Proteomes" id="UP000078597">
    <property type="component" value="Unassembled WGS sequence"/>
</dbReference>
<evidence type="ECO:0000313" key="5">
    <source>
        <dbReference type="Proteomes" id="UP000078597"/>
    </source>
</evidence>
<feature type="domain" description="RNA 3'-terminal phosphate cyclase insert" evidence="2">
    <location>
        <begin position="201"/>
        <end position="278"/>
    </location>
</feature>
<organism evidence="3 5">
    <name type="scientific">Plasmodium malariae</name>
    <dbReference type="NCBI Taxonomy" id="5858"/>
    <lineage>
        <taxon>Eukaryota</taxon>
        <taxon>Sar</taxon>
        <taxon>Alveolata</taxon>
        <taxon>Apicomplexa</taxon>
        <taxon>Aconoidasida</taxon>
        <taxon>Haemosporida</taxon>
        <taxon>Plasmodiidae</taxon>
        <taxon>Plasmodium</taxon>
        <taxon>Plasmodium (Plasmodium)</taxon>
    </lineage>
</organism>
<evidence type="ECO:0000259" key="1">
    <source>
        <dbReference type="Pfam" id="PF01137"/>
    </source>
</evidence>
<dbReference type="AlphaFoldDB" id="A0A1A8W9B2"/>
<evidence type="ECO:0000313" key="4">
    <source>
        <dbReference type="EMBL" id="SCO93862.1"/>
    </source>
</evidence>
<reference evidence="5" key="2">
    <citation type="submission" date="2016-05" db="EMBL/GenBank/DDBJ databases">
        <authorList>
            <person name="Naeem Raeece"/>
        </authorList>
    </citation>
    <scope>NUCLEOTIDE SEQUENCE [LARGE SCALE GENOMIC DNA]</scope>
</reference>
<dbReference type="InterPro" id="IPR023797">
    <property type="entry name" value="RNA3'_phos_cyclase_dom"/>
</dbReference>
<dbReference type="Pfam" id="PF05189">
    <property type="entry name" value="RTC_insert"/>
    <property type="match status" value="1"/>
</dbReference>
<evidence type="ECO:0000313" key="6">
    <source>
        <dbReference type="Proteomes" id="UP000219813"/>
    </source>
</evidence>
<dbReference type="PANTHER" id="PTHR11096:SF1">
    <property type="entry name" value="RNA 3'-TERMINAL PHOSPHATE CYCLASE-LIKE PROTEIN"/>
    <property type="match status" value="1"/>
</dbReference>
<dbReference type="OrthoDB" id="1911237at2759"/>
<dbReference type="EMBL" id="FLQW01001187">
    <property type="protein sequence ID" value="SBS88290.1"/>
    <property type="molecule type" value="Genomic_DNA"/>
</dbReference>
<dbReference type="PANTHER" id="PTHR11096">
    <property type="entry name" value="RNA 3' TERMINAL PHOSPHATE CYCLASE"/>
    <property type="match status" value="1"/>
</dbReference>
<dbReference type="EMBL" id="LT594633">
    <property type="protein sequence ID" value="SCO93862.1"/>
    <property type="molecule type" value="Genomic_DNA"/>
</dbReference>
<dbReference type="GO" id="GO:0004521">
    <property type="term" value="F:RNA endonuclease activity"/>
    <property type="evidence" value="ECO:0007669"/>
    <property type="project" value="TreeGrafter"/>
</dbReference>
<dbReference type="GO" id="GO:0000479">
    <property type="term" value="P:endonucleolytic cleavage of tricistronic rRNA transcript (SSU-rRNA, 5.8S rRNA, LSU-rRNA)"/>
    <property type="evidence" value="ECO:0007669"/>
    <property type="project" value="TreeGrafter"/>
</dbReference>
<dbReference type="Gene3D" id="3.65.10.20">
    <property type="entry name" value="RNA 3'-terminal phosphate cyclase domain"/>
    <property type="match status" value="2"/>
</dbReference>
<dbReference type="InterPro" id="IPR037136">
    <property type="entry name" value="RNA3'_phos_cyclase_dom_sf"/>
</dbReference>
<feature type="domain" description="RNA 3'-terminal phosphate cyclase" evidence="1">
    <location>
        <begin position="2"/>
        <end position="479"/>
    </location>
</feature>
<dbReference type="Proteomes" id="UP000219813">
    <property type="component" value="Chromosome 12"/>
</dbReference>
<dbReference type="GeneID" id="39870448"/>
<evidence type="ECO:0000313" key="3">
    <source>
        <dbReference type="EMBL" id="SBS88290.1"/>
    </source>
</evidence>
<sequence length="508" mass="58935">MEFGGSNYFRFRLALSMISGKAITIKNIRSKKKRKKYMVVGDDEELIVGLQEYEAKLLKLIDKLCDDTIIKINEDGDELYFKPGFLIGNVIDEVRISDLNNSFHCGKERSITYFLEFLLMIVPFFKNPVKLLLKGITDDCIDSTVYTCKIVSEHFFKTFLKVDNNFLNINILKRGIKSDCSGEVLFFMNNLKTINSFDMHDSGLVRKITGTVVSKNISLVFRNKFINFAKRHLQIFTPYVSIEIEKVKGKDDYLKNNFISLSLFAHTKNKCIYGSDLCIDEPFLQHVKNTLKRVKPSDRTHMQEVPYNNMDITKIVECVANHGRKEHEDIEEKGQFENEKNIDDCTEVENENSSHLESRDDEIQTQCKDEKNMVLSNDNISCFMGQEWYIKNDNVIGKMTCNLRDAEIYERLGFFISLKMMNEIKGLSSVDTNYQWLPLLYMSLAEDTTVSKISLNVVKPYSIALIRLLRDFFNVVFDIKKVEKSQIDFSYIIKCVGIGYRNFSKKTF</sequence>